<evidence type="ECO:0000313" key="1">
    <source>
        <dbReference type="EMBL" id="KAH3890675.1"/>
    </source>
</evidence>
<name>A0A9D4N7Y0_DREPO</name>
<organism evidence="1 2">
    <name type="scientific">Dreissena polymorpha</name>
    <name type="common">Zebra mussel</name>
    <name type="synonym">Mytilus polymorpha</name>
    <dbReference type="NCBI Taxonomy" id="45954"/>
    <lineage>
        <taxon>Eukaryota</taxon>
        <taxon>Metazoa</taxon>
        <taxon>Spiralia</taxon>
        <taxon>Lophotrochozoa</taxon>
        <taxon>Mollusca</taxon>
        <taxon>Bivalvia</taxon>
        <taxon>Autobranchia</taxon>
        <taxon>Heteroconchia</taxon>
        <taxon>Euheterodonta</taxon>
        <taxon>Imparidentia</taxon>
        <taxon>Neoheterodontei</taxon>
        <taxon>Myida</taxon>
        <taxon>Dreissenoidea</taxon>
        <taxon>Dreissenidae</taxon>
        <taxon>Dreissena</taxon>
    </lineage>
</organism>
<dbReference type="EMBL" id="JAIWYP010000001">
    <property type="protein sequence ID" value="KAH3890675.1"/>
    <property type="molecule type" value="Genomic_DNA"/>
</dbReference>
<comment type="caution">
    <text evidence="1">The sequence shown here is derived from an EMBL/GenBank/DDBJ whole genome shotgun (WGS) entry which is preliminary data.</text>
</comment>
<sequence>MAVQPVGYELTSSPSGCGVASNGPMVTVVNIYDLNIDRFYKKQLKAAKRLR</sequence>
<keyword evidence="2" id="KW-1185">Reference proteome</keyword>
<dbReference type="Proteomes" id="UP000828390">
    <property type="component" value="Unassembled WGS sequence"/>
</dbReference>
<dbReference type="AlphaFoldDB" id="A0A9D4N7Y0"/>
<accession>A0A9D4N7Y0</accession>
<reference evidence="1" key="1">
    <citation type="journal article" date="2019" name="bioRxiv">
        <title>The Genome of the Zebra Mussel, Dreissena polymorpha: A Resource for Invasive Species Research.</title>
        <authorList>
            <person name="McCartney M.A."/>
            <person name="Auch B."/>
            <person name="Kono T."/>
            <person name="Mallez S."/>
            <person name="Zhang Y."/>
            <person name="Obille A."/>
            <person name="Becker A."/>
            <person name="Abrahante J.E."/>
            <person name="Garbe J."/>
            <person name="Badalamenti J.P."/>
            <person name="Herman A."/>
            <person name="Mangelson H."/>
            <person name="Liachko I."/>
            <person name="Sullivan S."/>
            <person name="Sone E.D."/>
            <person name="Koren S."/>
            <person name="Silverstein K.A.T."/>
            <person name="Beckman K.B."/>
            <person name="Gohl D.M."/>
        </authorList>
    </citation>
    <scope>NUCLEOTIDE SEQUENCE</scope>
    <source>
        <strain evidence="1">Duluth1</strain>
        <tissue evidence="1">Whole animal</tissue>
    </source>
</reference>
<proteinExistence type="predicted"/>
<evidence type="ECO:0000313" key="2">
    <source>
        <dbReference type="Proteomes" id="UP000828390"/>
    </source>
</evidence>
<gene>
    <name evidence="1" type="ORF">DPMN_014760</name>
</gene>
<protein>
    <submittedName>
        <fullName evidence="1">Uncharacterized protein</fullName>
    </submittedName>
</protein>
<reference evidence="1" key="2">
    <citation type="submission" date="2020-11" db="EMBL/GenBank/DDBJ databases">
        <authorList>
            <person name="McCartney M.A."/>
            <person name="Auch B."/>
            <person name="Kono T."/>
            <person name="Mallez S."/>
            <person name="Becker A."/>
            <person name="Gohl D.M."/>
            <person name="Silverstein K.A.T."/>
            <person name="Koren S."/>
            <person name="Bechman K.B."/>
            <person name="Herman A."/>
            <person name="Abrahante J.E."/>
            <person name="Garbe J."/>
        </authorList>
    </citation>
    <scope>NUCLEOTIDE SEQUENCE</scope>
    <source>
        <strain evidence="1">Duluth1</strain>
        <tissue evidence="1">Whole animal</tissue>
    </source>
</reference>